<dbReference type="PROSITE" id="PS51186">
    <property type="entry name" value="GNAT"/>
    <property type="match status" value="1"/>
</dbReference>
<evidence type="ECO:0000259" key="5">
    <source>
        <dbReference type="PROSITE" id="PS51186"/>
    </source>
</evidence>
<comment type="catalytic activity">
    <reaction evidence="3">
        <text>L-methionine sulfoximine + acetyl-CoA = N-acetyl-L-methionine sulfoximine + CoA + H(+)</text>
        <dbReference type="Rhea" id="RHEA:47660"/>
        <dbReference type="ChEBI" id="CHEBI:15378"/>
        <dbReference type="ChEBI" id="CHEBI:57287"/>
        <dbReference type="ChEBI" id="CHEBI:57288"/>
        <dbReference type="ChEBI" id="CHEBI:87826"/>
        <dbReference type="ChEBI" id="CHEBI:87827"/>
    </reaction>
</comment>
<dbReference type="InterPro" id="IPR016181">
    <property type="entry name" value="Acyl_CoA_acyltransferase"/>
</dbReference>
<dbReference type="SUPFAM" id="SSF55729">
    <property type="entry name" value="Acyl-CoA N-acyltransferases (Nat)"/>
    <property type="match status" value="1"/>
</dbReference>
<name>A0A085TTF1_9RHOB</name>
<proteinExistence type="predicted"/>
<organism evidence="6 7">
    <name type="scientific">Thioclava atlantica</name>
    <dbReference type="NCBI Taxonomy" id="1317124"/>
    <lineage>
        <taxon>Bacteria</taxon>
        <taxon>Pseudomonadati</taxon>
        <taxon>Pseudomonadota</taxon>
        <taxon>Alphaproteobacteria</taxon>
        <taxon>Rhodobacterales</taxon>
        <taxon>Paracoccaceae</taxon>
        <taxon>Thioclava</taxon>
    </lineage>
</organism>
<dbReference type="PANTHER" id="PTHR43072">
    <property type="entry name" value="N-ACETYLTRANSFERASE"/>
    <property type="match status" value="1"/>
</dbReference>
<reference evidence="7" key="1">
    <citation type="submission" date="2013-04" db="EMBL/GenBank/DDBJ databases">
        <title>Thioclava sp. 13D2W-2 Genome Sequencing.</title>
        <authorList>
            <person name="Lai Q."/>
            <person name="Li G."/>
            <person name="Shao Z."/>
        </authorList>
    </citation>
    <scope>NUCLEOTIDE SEQUENCE [LARGE SCALE GENOMIC DNA]</scope>
    <source>
        <strain evidence="7">13D2W-2</strain>
    </source>
</reference>
<dbReference type="AlphaFoldDB" id="A0A085TTF1"/>
<keyword evidence="2" id="KW-0012">Acyltransferase</keyword>
<protein>
    <submittedName>
        <fullName evidence="6">N-acetyltransferase GCN5</fullName>
    </submittedName>
</protein>
<dbReference type="Pfam" id="PF00583">
    <property type="entry name" value="Acetyltransf_1"/>
    <property type="match status" value="1"/>
</dbReference>
<dbReference type="eggNOG" id="COG1247">
    <property type="taxonomic scope" value="Bacteria"/>
</dbReference>
<evidence type="ECO:0000256" key="3">
    <source>
        <dbReference type="ARBA" id="ARBA00050603"/>
    </source>
</evidence>
<evidence type="ECO:0000313" key="7">
    <source>
        <dbReference type="Proteomes" id="UP000028607"/>
    </source>
</evidence>
<dbReference type="Proteomes" id="UP000028607">
    <property type="component" value="Unassembled WGS sequence"/>
</dbReference>
<dbReference type="FunFam" id="3.40.630.30:FF:000026">
    <property type="entry name" value="Phosphinothricin acetyltransferase"/>
    <property type="match status" value="1"/>
</dbReference>
<reference evidence="6 7" key="2">
    <citation type="journal article" date="2015" name="Antonie Van Leeuwenhoek">
        <title>Thioclava indica sp. nov., isolated from surface seawater of the Indian Ocean.</title>
        <authorList>
            <person name="Liu Y."/>
            <person name="Lai Q."/>
            <person name="Du J."/>
            <person name="Xu H."/>
            <person name="Jiang L."/>
            <person name="Shao Z."/>
        </authorList>
    </citation>
    <scope>NUCLEOTIDE SEQUENCE [LARGE SCALE GENOMIC DNA]</scope>
    <source>
        <strain evidence="6 7">13D2W-2</strain>
    </source>
</reference>
<dbReference type="Gene3D" id="3.40.630.30">
    <property type="match status" value="1"/>
</dbReference>
<dbReference type="STRING" id="1317124.DW2_14800"/>
<evidence type="ECO:0000256" key="2">
    <source>
        <dbReference type="ARBA" id="ARBA00023315"/>
    </source>
</evidence>
<sequence length="167" mass="18480">MIRDARPEDAAAIAEIYNDAVDNLTAIWTEKRTDAAERAAWIAERQAAGFPVLVSDEEGRVLGYASYGKFRDKDGYDLTVEHSVYIHRDARGRGLGTPMLQALIDHARAAGFHAMLGVIAAENQGSIRLHERLGFTRVGTLPQVGKKFGRWLDLALLQITLDDRAHP</sequence>
<dbReference type="InterPro" id="IPR000182">
    <property type="entry name" value="GNAT_dom"/>
</dbReference>
<dbReference type="OrthoDB" id="5459937at2"/>
<evidence type="ECO:0000256" key="4">
    <source>
        <dbReference type="ARBA" id="ARBA00051334"/>
    </source>
</evidence>
<dbReference type="RefSeq" id="WP_038147832.1">
    <property type="nucleotide sequence ID" value="NZ_AQRC01000013.1"/>
</dbReference>
<comment type="catalytic activity">
    <reaction evidence="4">
        <text>L-methionine sulfone + acetyl-CoA = N-acetyl-L-methionine sulfone + CoA + H(+)</text>
        <dbReference type="Rhea" id="RHEA:47656"/>
        <dbReference type="ChEBI" id="CHEBI:15378"/>
        <dbReference type="ChEBI" id="CHEBI:57287"/>
        <dbReference type="ChEBI" id="CHEBI:57288"/>
        <dbReference type="ChEBI" id="CHEBI:87824"/>
        <dbReference type="ChEBI" id="CHEBI:87825"/>
    </reaction>
</comment>
<comment type="caution">
    <text evidence="6">The sequence shown here is derived from an EMBL/GenBank/DDBJ whole genome shotgun (WGS) entry which is preliminary data.</text>
</comment>
<dbReference type="GO" id="GO:0016747">
    <property type="term" value="F:acyltransferase activity, transferring groups other than amino-acyl groups"/>
    <property type="evidence" value="ECO:0007669"/>
    <property type="project" value="InterPro"/>
</dbReference>
<dbReference type="PATRIC" id="fig|1317124.6.peg.2974"/>
<evidence type="ECO:0000256" key="1">
    <source>
        <dbReference type="ARBA" id="ARBA00022679"/>
    </source>
</evidence>
<keyword evidence="1 6" id="KW-0808">Transferase</keyword>
<dbReference type="PANTHER" id="PTHR43072:SF23">
    <property type="entry name" value="UPF0039 PROTEIN C11D3.02C"/>
    <property type="match status" value="1"/>
</dbReference>
<dbReference type="CDD" id="cd04301">
    <property type="entry name" value="NAT_SF"/>
    <property type="match status" value="1"/>
</dbReference>
<gene>
    <name evidence="6" type="ORF">DW2_14800</name>
</gene>
<evidence type="ECO:0000313" key="6">
    <source>
        <dbReference type="EMBL" id="KFE33998.1"/>
    </source>
</evidence>
<feature type="domain" description="N-acetyltransferase" evidence="5">
    <location>
        <begin position="1"/>
        <end position="157"/>
    </location>
</feature>
<keyword evidence="7" id="KW-1185">Reference proteome</keyword>
<dbReference type="EMBL" id="AQRC01000013">
    <property type="protein sequence ID" value="KFE33998.1"/>
    <property type="molecule type" value="Genomic_DNA"/>
</dbReference>
<accession>A0A085TTF1</accession>